<evidence type="ECO:0000313" key="2">
    <source>
        <dbReference type="Proteomes" id="UP000254554"/>
    </source>
</evidence>
<protein>
    <submittedName>
        <fullName evidence="1">Uncharacterized protein</fullName>
    </submittedName>
</protein>
<accession>A0A377GDS7</accession>
<dbReference type="STRING" id="1094715.GCA_000236165_03002"/>
<keyword evidence="2" id="KW-1185">Reference proteome</keyword>
<proteinExistence type="predicted"/>
<reference evidence="1 2" key="1">
    <citation type="submission" date="2018-06" db="EMBL/GenBank/DDBJ databases">
        <authorList>
            <consortium name="Pathogen Informatics"/>
            <person name="Doyle S."/>
        </authorList>
    </citation>
    <scope>NUCLEOTIDE SEQUENCE [LARGE SCALE GENOMIC DNA]</scope>
    <source>
        <strain evidence="1 2">NCTC11370</strain>
    </source>
</reference>
<name>A0A377GDS7_9GAMM</name>
<dbReference type="RefSeq" id="WP_010655033.1">
    <property type="nucleotide sequence ID" value="NZ_JAPHOO010000002.1"/>
</dbReference>
<dbReference type="Proteomes" id="UP000254554">
    <property type="component" value="Unassembled WGS sequence"/>
</dbReference>
<dbReference type="EMBL" id="UGGT01000001">
    <property type="protein sequence ID" value="STO22914.1"/>
    <property type="molecule type" value="Genomic_DNA"/>
</dbReference>
<dbReference type="GeneID" id="93293902"/>
<evidence type="ECO:0000313" key="1">
    <source>
        <dbReference type="EMBL" id="STO22914.1"/>
    </source>
</evidence>
<sequence>MQSRIEITELERGELLKLTLNKLVEYKKENSKAVSEEFNFSHLPYDLEDLADQVFLRVYKPLHGMFPSSHYVCHVNTMITQIEQRMSKFEQNKPKIDAIIEQLGKEINLSMTDINTLKKFAYVLLDEEPYAECLFMTALTVLQEKNLLASDESQSTAAIKLVEHAFKCSLADKTAGVPKRYAFLLAEIYANARKELVGVVAFNAEKAIFYLIEACNHGSETAKKLLSESAPVSALLKVNGIDEKIIVQSKPSGVCQFGVFAQSEKQSSSSALEEITNTYPL</sequence>
<dbReference type="AlphaFoldDB" id="A0A377GDS7"/>
<organism evidence="1 2">
    <name type="scientific">Fluoribacter dumoffii</name>
    <dbReference type="NCBI Taxonomy" id="463"/>
    <lineage>
        <taxon>Bacteria</taxon>
        <taxon>Pseudomonadati</taxon>
        <taxon>Pseudomonadota</taxon>
        <taxon>Gammaproteobacteria</taxon>
        <taxon>Legionellales</taxon>
        <taxon>Legionellaceae</taxon>
        <taxon>Fluoribacter</taxon>
    </lineage>
</organism>
<gene>
    <name evidence="1" type="ORF">NCTC11370_03016</name>
</gene>